<keyword evidence="9" id="KW-1133">Transmembrane helix</keyword>
<dbReference type="EC" id="2.3.2.27" evidence="2"/>
<gene>
    <name evidence="11" type="ORF">P3X46_017664</name>
</gene>
<keyword evidence="6" id="KW-0862">Zinc</keyword>
<name>A0ABQ9LNB9_HEVBR</name>
<dbReference type="SUPFAM" id="SSF57850">
    <property type="entry name" value="RING/U-box"/>
    <property type="match status" value="1"/>
</dbReference>
<sequence>MTMLLLYTCSEPRAQGSAQQWMIPTAVFAISFLFLIFLHLYFWFRNLHARVLDIESGIIIWDGDDHPSLSDAEEDIEAAAPTKPWLTVEELEKAFPTFAYGKTIERNVCAICLDELKEGDKCRKLLPSCIHIFHKTCIDLWLSRNNSCPLCRAVLFL</sequence>
<reference evidence="11 12" key="1">
    <citation type="journal article" date="2023" name="Plant Biotechnol. J.">
        <title>Chromosome-level wild Hevea brasiliensis genome provides new tools for genomic-assisted breeding and valuable loci to elevate rubber yield.</title>
        <authorList>
            <person name="Cheng H."/>
            <person name="Song X."/>
            <person name="Hu Y."/>
            <person name="Wu T."/>
            <person name="Yang Q."/>
            <person name="An Z."/>
            <person name="Feng S."/>
            <person name="Deng Z."/>
            <person name="Wu W."/>
            <person name="Zeng X."/>
            <person name="Tu M."/>
            <person name="Wang X."/>
            <person name="Huang H."/>
        </authorList>
    </citation>
    <scope>NUCLEOTIDE SEQUENCE [LARGE SCALE GENOMIC DNA]</scope>
    <source>
        <strain evidence="11">MT/VB/25A 57/8</strain>
    </source>
</reference>
<keyword evidence="12" id="KW-1185">Reference proteome</keyword>
<feature type="transmembrane region" description="Helical" evidence="9">
    <location>
        <begin position="21"/>
        <end position="44"/>
    </location>
</feature>
<dbReference type="PANTHER" id="PTHR14155">
    <property type="entry name" value="RING FINGER DOMAIN-CONTAINING"/>
    <property type="match status" value="1"/>
</dbReference>
<feature type="domain" description="RING-type" evidence="10">
    <location>
        <begin position="109"/>
        <end position="152"/>
    </location>
</feature>
<dbReference type="Proteomes" id="UP001174677">
    <property type="component" value="Chromosome 10"/>
</dbReference>
<dbReference type="PANTHER" id="PTHR14155:SF632">
    <property type="entry name" value="RING-H2 FINGER PROTEIN ATL17-RELATED"/>
    <property type="match status" value="1"/>
</dbReference>
<evidence type="ECO:0000256" key="4">
    <source>
        <dbReference type="ARBA" id="ARBA00022771"/>
    </source>
</evidence>
<evidence type="ECO:0000256" key="6">
    <source>
        <dbReference type="ARBA" id="ARBA00022833"/>
    </source>
</evidence>
<evidence type="ECO:0000256" key="9">
    <source>
        <dbReference type="SAM" id="Phobius"/>
    </source>
</evidence>
<dbReference type="Pfam" id="PF13639">
    <property type="entry name" value="zf-RING_2"/>
    <property type="match status" value="1"/>
</dbReference>
<evidence type="ECO:0000256" key="3">
    <source>
        <dbReference type="ARBA" id="ARBA00022723"/>
    </source>
</evidence>
<keyword evidence="3" id="KW-0479">Metal-binding</keyword>
<evidence type="ECO:0000259" key="10">
    <source>
        <dbReference type="PROSITE" id="PS50089"/>
    </source>
</evidence>
<comment type="caution">
    <text evidence="11">The sequence shown here is derived from an EMBL/GenBank/DDBJ whole genome shotgun (WGS) entry which is preliminary data.</text>
</comment>
<keyword evidence="5" id="KW-0833">Ubl conjugation pathway</keyword>
<protein>
    <recommendedName>
        <fullName evidence="2">RING-type E3 ubiquitin transferase</fullName>
        <ecNumber evidence="2">2.3.2.27</ecNumber>
    </recommendedName>
</protein>
<evidence type="ECO:0000313" key="12">
    <source>
        <dbReference type="Proteomes" id="UP001174677"/>
    </source>
</evidence>
<dbReference type="InterPro" id="IPR013083">
    <property type="entry name" value="Znf_RING/FYVE/PHD"/>
</dbReference>
<keyword evidence="9" id="KW-0812">Transmembrane</keyword>
<evidence type="ECO:0000256" key="2">
    <source>
        <dbReference type="ARBA" id="ARBA00012483"/>
    </source>
</evidence>
<dbReference type="SMART" id="SM00184">
    <property type="entry name" value="RING"/>
    <property type="match status" value="1"/>
</dbReference>
<comment type="catalytic activity">
    <reaction evidence="1">
        <text>S-ubiquitinyl-[E2 ubiquitin-conjugating enzyme]-L-cysteine + [acceptor protein]-L-lysine = [E2 ubiquitin-conjugating enzyme]-L-cysteine + N(6)-ubiquitinyl-[acceptor protein]-L-lysine.</text>
        <dbReference type="EC" id="2.3.2.27"/>
    </reaction>
</comment>
<accession>A0ABQ9LNB9</accession>
<evidence type="ECO:0000256" key="5">
    <source>
        <dbReference type="ARBA" id="ARBA00022786"/>
    </source>
</evidence>
<dbReference type="Gene3D" id="3.30.40.10">
    <property type="entry name" value="Zinc/RING finger domain, C3HC4 (zinc finger)"/>
    <property type="match status" value="1"/>
</dbReference>
<keyword evidence="9" id="KW-0472">Membrane</keyword>
<organism evidence="11 12">
    <name type="scientific">Hevea brasiliensis</name>
    <name type="common">Para rubber tree</name>
    <name type="synonym">Siphonia brasiliensis</name>
    <dbReference type="NCBI Taxonomy" id="3981"/>
    <lineage>
        <taxon>Eukaryota</taxon>
        <taxon>Viridiplantae</taxon>
        <taxon>Streptophyta</taxon>
        <taxon>Embryophyta</taxon>
        <taxon>Tracheophyta</taxon>
        <taxon>Spermatophyta</taxon>
        <taxon>Magnoliopsida</taxon>
        <taxon>eudicotyledons</taxon>
        <taxon>Gunneridae</taxon>
        <taxon>Pentapetalae</taxon>
        <taxon>rosids</taxon>
        <taxon>fabids</taxon>
        <taxon>Malpighiales</taxon>
        <taxon>Euphorbiaceae</taxon>
        <taxon>Crotonoideae</taxon>
        <taxon>Micrandreae</taxon>
        <taxon>Hevea</taxon>
    </lineage>
</organism>
<proteinExistence type="inferred from homology"/>
<keyword evidence="4 8" id="KW-0863">Zinc-finger</keyword>
<evidence type="ECO:0000256" key="8">
    <source>
        <dbReference type="PROSITE-ProRule" id="PRU00175"/>
    </source>
</evidence>
<evidence type="ECO:0000256" key="1">
    <source>
        <dbReference type="ARBA" id="ARBA00000900"/>
    </source>
</evidence>
<evidence type="ECO:0000313" key="11">
    <source>
        <dbReference type="EMBL" id="KAJ9169469.1"/>
    </source>
</evidence>
<dbReference type="InterPro" id="IPR001841">
    <property type="entry name" value="Znf_RING"/>
</dbReference>
<dbReference type="EMBL" id="JARPOI010000010">
    <property type="protein sequence ID" value="KAJ9169469.1"/>
    <property type="molecule type" value="Genomic_DNA"/>
</dbReference>
<comment type="similarity">
    <text evidence="7">Belongs to the RING-type zinc finger family. ATL subfamily.</text>
</comment>
<dbReference type="PROSITE" id="PS50089">
    <property type="entry name" value="ZF_RING_2"/>
    <property type="match status" value="1"/>
</dbReference>
<dbReference type="InterPro" id="IPR053238">
    <property type="entry name" value="RING-H2_zinc_finger"/>
</dbReference>
<dbReference type="CDD" id="cd16461">
    <property type="entry name" value="RING-H2_EL5-like"/>
    <property type="match status" value="1"/>
</dbReference>
<evidence type="ECO:0000256" key="7">
    <source>
        <dbReference type="ARBA" id="ARBA00024209"/>
    </source>
</evidence>